<name>A0A6J8CRZ8_MYTCO</name>
<dbReference type="Pfam" id="PF25273">
    <property type="entry name" value="DUF7869"/>
    <property type="match status" value="1"/>
</dbReference>
<dbReference type="Proteomes" id="UP000507470">
    <property type="component" value="Unassembled WGS sequence"/>
</dbReference>
<dbReference type="OrthoDB" id="6161632at2759"/>
<dbReference type="EMBL" id="CACVKT020005839">
    <property type="protein sequence ID" value="CAC5398199.1"/>
    <property type="molecule type" value="Genomic_DNA"/>
</dbReference>
<feature type="domain" description="DUF7869" evidence="2">
    <location>
        <begin position="239"/>
        <end position="354"/>
    </location>
</feature>
<evidence type="ECO:0000256" key="1">
    <source>
        <dbReference type="SAM" id="MobiDB-lite"/>
    </source>
</evidence>
<proteinExistence type="predicted"/>
<keyword evidence="4" id="KW-1185">Reference proteome</keyword>
<protein>
    <recommendedName>
        <fullName evidence="2">DUF7869 domain-containing protein</fullName>
    </recommendedName>
</protein>
<evidence type="ECO:0000259" key="2">
    <source>
        <dbReference type="Pfam" id="PF25273"/>
    </source>
</evidence>
<dbReference type="PANTHER" id="PTHR10773:SF19">
    <property type="match status" value="1"/>
</dbReference>
<accession>A0A6J8CRZ8</accession>
<dbReference type="PANTHER" id="PTHR10773">
    <property type="entry name" value="DNA-DIRECTED RNA POLYMERASES I, II, AND III SUBUNIT RPABC2"/>
    <property type="match status" value="1"/>
</dbReference>
<dbReference type="InterPro" id="IPR057191">
    <property type="entry name" value="DUF7869"/>
</dbReference>
<feature type="compositionally biased region" description="Basic and acidic residues" evidence="1">
    <location>
        <begin position="38"/>
        <end position="51"/>
    </location>
</feature>
<evidence type="ECO:0000313" key="3">
    <source>
        <dbReference type="EMBL" id="CAC5398199.1"/>
    </source>
</evidence>
<reference evidence="3 4" key="1">
    <citation type="submission" date="2020-06" db="EMBL/GenBank/DDBJ databases">
        <authorList>
            <person name="Li R."/>
            <person name="Bekaert M."/>
        </authorList>
    </citation>
    <scope>NUCLEOTIDE SEQUENCE [LARGE SCALE GENOMIC DNA]</scope>
    <source>
        <strain evidence="4">wild</strain>
    </source>
</reference>
<sequence>MFQVDKSNKMFKSVMQRQSNYNQQIVTSQCQTSCLHESKQTKEEDQREPQKKKSTSYVTPVKKKLFRKRKATPSEWKKIIKINQEQRSHVFDTFWSLDKYERKKDYVIAHIEEGQTRTYIENSMSERKQKSKRDVHRCFSFEIDDRKVTKNSSKRGEKKDKEIARTPDDTFIATFDLQAVLQTPCSLVIQIYYMRKLSCYNLSIYNLGTKNASCYIWSETDAKRGSCEIAICLYLQMVSLQSTIKHVILYSDCCSRQNRNQLTATFLMYAATTLPNIKVIDHKFLESGHTQMECDSMHSAIEFAKKNTEIYVPQQWATVITIARRKDPYTIIPLQYEDIYDFKEFQKKHMKFTKKDTADEKVNWLNIKWLRYQKSELGYISFKYAVDESFRKMTCVEMSKKGRPTGRIELPRKYNGK</sequence>
<evidence type="ECO:0000313" key="4">
    <source>
        <dbReference type="Proteomes" id="UP000507470"/>
    </source>
</evidence>
<feature type="region of interest" description="Disordered" evidence="1">
    <location>
        <begin position="38"/>
        <end position="57"/>
    </location>
</feature>
<dbReference type="AlphaFoldDB" id="A0A6J8CRZ8"/>
<organism evidence="3 4">
    <name type="scientific">Mytilus coruscus</name>
    <name type="common">Sea mussel</name>
    <dbReference type="NCBI Taxonomy" id="42192"/>
    <lineage>
        <taxon>Eukaryota</taxon>
        <taxon>Metazoa</taxon>
        <taxon>Spiralia</taxon>
        <taxon>Lophotrochozoa</taxon>
        <taxon>Mollusca</taxon>
        <taxon>Bivalvia</taxon>
        <taxon>Autobranchia</taxon>
        <taxon>Pteriomorphia</taxon>
        <taxon>Mytilida</taxon>
        <taxon>Mytiloidea</taxon>
        <taxon>Mytilidae</taxon>
        <taxon>Mytilinae</taxon>
        <taxon>Mytilus</taxon>
    </lineage>
</organism>
<gene>
    <name evidence="3" type="ORF">MCOR_32583</name>
</gene>